<dbReference type="EMBL" id="JPEO01000016">
    <property type="protein sequence ID" value="KFZ36572.1"/>
    <property type="molecule type" value="Genomic_DNA"/>
</dbReference>
<sequence length="404" mass="44180">MLFAFNGGPISPSVYLHMLALGPKRLAVPDDLNADPASFAVVDNHYTPLDVADIVFYDPGNTGFSKIEQADNAAQYYGNVSDAKAFVAFVHAWLQRHQRESSPIYILGESYGTMRTAAAVQQLSEETSALNLRGVYLFGQALNIVETAQRPANIMTYVVSLKTLAALGWYHDKVAKNGRSLPQFLEQVGKFAEGEYLHVLLAGNRASAAERQQVADKLAAYTGVSAAVHLAHNLRLTKNQFRLELLKQQQLVLGGSDGRYTAKAPKQGQLVDGAGVVYPPLSEAFKQYAANELGVVNADSYQVSSPVSSLAQWDWGSKAGPFGNWPYANGITAGFKAFPKLQLIVGVGYYDTQTTTGATEYLLNQEPWPASQVQLKYYPGGHMAYTVEANLKAFTDDLRQWLQQ</sequence>
<dbReference type="GO" id="GO:0004185">
    <property type="term" value="F:serine-type carboxypeptidase activity"/>
    <property type="evidence" value="ECO:0007669"/>
    <property type="project" value="InterPro"/>
</dbReference>
<dbReference type="InterPro" id="IPR029058">
    <property type="entry name" value="AB_hydrolase_fold"/>
</dbReference>
<keyword evidence="2" id="KW-1185">Reference proteome</keyword>
<protein>
    <recommendedName>
        <fullName evidence="3">Peptidase S10</fullName>
    </recommendedName>
</protein>
<dbReference type="AlphaFoldDB" id="A0A094JBD5"/>
<dbReference type="Gene3D" id="3.40.50.1820">
    <property type="entry name" value="alpha/beta hydrolase"/>
    <property type="match status" value="1"/>
</dbReference>
<accession>A0A094JBD5</accession>
<evidence type="ECO:0008006" key="3">
    <source>
        <dbReference type="Google" id="ProtNLM"/>
    </source>
</evidence>
<dbReference type="SUPFAM" id="SSF53474">
    <property type="entry name" value="alpha/beta-Hydrolases"/>
    <property type="match status" value="1"/>
</dbReference>
<organism evidence="1 2">
    <name type="scientific">Shewanella mangrovi</name>
    <dbReference type="NCBI Taxonomy" id="1515746"/>
    <lineage>
        <taxon>Bacteria</taxon>
        <taxon>Pseudomonadati</taxon>
        <taxon>Pseudomonadota</taxon>
        <taxon>Gammaproteobacteria</taxon>
        <taxon>Alteromonadales</taxon>
        <taxon>Shewanellaceae</taxon>
        <taxon>Shewanella</taxon>
    </lineage>
</organism>
<evidence type="ECO:0000313" key="2">
    <source>
        <dbReference type="Proteomes" id="UP000029264"/>
    </source>
</evidence>
<dbReference type="eggNOG" id="COG2939">
    <property type="taxonomic scope" value="Bacteria"/>
</dbReference>
<proteinExistence type="predicted"/>
<dbReference type="GO" id="GO:0006508">
    <property type="term" value="P:proteolysis"/>
    <property type="evidence" value="ECO:0007669"/>
    <property type="project" value="InterPro"/>
</dbReference>
<gene>
    <name evidence="1" type="ORF">HR45_15680</name>
</gene>
<dbReference type="Proteomes" id="UP000029264">
    <property type="component" value="Unassembled WGS sequence"/>
</dbReference>
<dbReference type="InterPro" id="IPR001563">
    <property type="entry name" value="Peptidase_S10"/>
</dbReference>
<name>A0A094JBD5_9GAMM</name>
<reference evidence="1 2" key="1">
    <citation type="submission" date="2014-06" db="EMBL/GenBank/DDBJ databases">
        <title>Shewanella sp. YQH10.</title>
        <authorList>
            <person name="Liu Y."/>
            <person name="Zeng R."/>
        </authorList>
    </citation>
    <scope>NUCLEOTIDE SEQUENCE [LARGE SCALE GENOMIC DNA]</scope>
    <source>
        <strain evidence="1 2">YQH10</strain>
    </source>
</reference>
<evidence type="ECO:0000313" key="1">
    <source>
        <dbReference type="EMBL" id="KFZ36572.1"/>
    </source>
</evidence>
<dbReference type="Pfam" id="PF00450">
    <property type="entry name" value="Peptidase_S10"/>
    <property type="match status" value="1"/>
</dbReference>
<comment type="caution">
    <text evidence="1">The sequence shown here is derived from an EMBL/GenBank/DDBJ whole genome shotgun (WGS) entry which is preliminary data.</text>
</comment>
<dbReference type="STRING" id="1515746.HR45_15680"/>